<dbReference type="InterPro" id="IPR003329">
    <property type="entry name" value="Cytidylyl_trans"/>
</dbReference>
<dbReference type="EMBL" id="BAAAPM010000002">
    <property type="protein sequence ID" value="GAA1710259.1"/>
    <property type="molecule type" value="Genomic_DNA"/>
</dbReference>
<dbReference type="SFLD" id="SFLDG01138">
    <property type="entry name" value="C1.6.2:_Deoxy-d-mannose-octulo"/>
    <property type="match status" value="1"/>
</dbReference>
<dbReference type="Gene3D" id="3.40.50.1000">
    <property type="entry name" value="HAD superfamily/HAD-like"/>
    <property type="match status" value="1"/>
</dbReference>
<keyword evidence="9" id="KW-1185">Reference proteome</keyword>
<evidence type="ECO:0000256" key="3">
    <source>
        <dbReference type="ARBA" id="ARBA00005893"/>
    </source>
</evidence>
<dbReference type="SUPFAM" id="SSF51569">
    <property type="entry name" value="Aldolase"/>
    <property type="match status" value="1"/>
</dbReference>
<dbReference type="InterPro" id="IPR013132">
    <property type="entry name" value="PseI/NeuA/B-like_N"/>
</dbReference>
<sequence length="744" mass="78900">MNDIHPDGGALVVIPARGGSAGIPLKNLQRVGGTTLVARAVRSALAAPSVTAVVVSTDHDEIAREAAAHGARVVGRPADIAGATASSESAVLHVLDALRDTDGTGGAEHGADPAVTVLLQATSPFVDPADLDAAVRRVACGEHDVVVAVAPTHDFQWRLDGDAPIPVGHGTDHRPRRQDRAPHFRETGAFYAMRTAGLREAGSRFFGSVGLQPVAAEWSLEIDEPRDLWLARTLLEQLVAASPSVQLVDSRSVASTSSTDAVDVDDAIDVDAVVTDFDGVHTDDAAYVSQDGTESVRVHRGDGLGVARLRRAGVPLLILSTETNPVVAARARKLGVDVLHGVDDKAAALRDWCAVNRLDPARVAYVGNDLNDLPALDVVGWPVAVADARPEVRAAARVVLTRPGGHGAVREVCDRVLGARARTATTARPAPRKDIPMTSTSATATATTGAGLPAERAVQIGDHEVGTGKPVYVIGEIGINHNGDVEIAKQLVDVAVAAGCQAVKFQKRTPEISTPKDQRDKIRQTPWGEMTYLEYKYRVEFEHDQYTEIDQYAKANGIQWFASPWDAPSVAFLEEFGVPTHKIASASVTDHELLRALAATGKPLILSTGMSTLEQIDAAVEILGTDGLVILHATSTYPLPPEEANLRTIATLQERYGVPVGYSGHETGLQISLAAVALGAVAVERHITLDRAMWGSDHAASLEPKGLTNLVRDIRILQDALGDGEKRVMPGELSPMSRLRRVDA</sequence>
<dbReference type="SUPFAM" id="SSF53448">
    <property type="entry name" value="Nucleotide-diphospho-sugar transferases"/>
    <property type="match status" value="1"/>
</dbReference>
<proteinExistence type="inferred from homology"/>
<evidence type="ECO:0000256" key="2">
    <source>
        <dbReference type="ARBA" id="ARBA00005141"/>
    </source>
</evidence>
<accession>A0ABN2IRL0</accession>
<evidence type="ECO:0000256" key="4">
    <source>
        <dbReference type="ARBA" id="ARBA00010726"/>
    </source>
</evidence>
<dbReference type="PANTHER" id="PTHR42966">
    <property type="entry name" value="N-ACETYLNEURAMINATE SYNTHASE"/>
    <property type="match status" value="1"/>
</dbReference>
<dbReference type="PANTHER" id="PTHR42966:SF3">
    <property type="entry name" value="BLR5971 PROTEIN"/>
    <property type="match status" value="1"/>
</dbReference>
<dbReference type="InterPro" id="IPR010023">
    <property type="entry name" value="KdsC_fam"/>
</dbReference>
<comment type="catalytic activity">
    <reaction evidence="1">
        <text>an N-acylneuraminate + CTP = a CMP-N-acyl-beta-neuraminate + diphosphate</text>
        <dbReference type="Rhea" id="RHEA:11344"/>
        <dbReference type="ChEBI" id="CHEBI:33019"/>
        <dbReference type="ChEBI" id="CHEBI:37563"/>
        <dbReference type="ChEBI" id="CHEBI:60073"/>
        <dbReference type="ChEBI" id="CHEBI:68671"/>
        <dbReference type="EC" id="2.7.7.43"/>
    </reaction>
</comment>
<dbReference type="EC" id="2.7.7.43" evidence="5"/>
<organism evidence="8 9">
    <name type="scientific">Isoptericola hypogeus</name>
    <dbReference type="NCBI Taxonomy" id="300179"/>
    <lineage>
        <taxon>Bacteria</taxon>
        <taxon>Bacillati</taxon>
        <taxon>Actinomycetota</taxon>
        <taxon>Actinomycetes</taxon>
        <taxon>Micrococcales</taxon>
        <taxon>Promicromonosporaceae</taxon>
        <taxon>Isoptericola</taxon>
    </lineage>
</organism>
<feature type="domain" description="PseI/NeuA/B-like" evidence="7">
    <location>
        <begin position="491"/>
        <end position="726"/>
    </location>
</feature>
<gene>
    <name evidence="8" type="ORF">GCM10009809_03250</name>
</gene>
<dbReference type="Gene3D" id="3.20.20.70">
    <property type="entry name" value="Aldolase class I"/>
    <property type="match status" value="1"/>
</dbReference>
<comment type="similarity">
    <text evidence="4">Belongs to the CMP-NeuNAc synthase family.</text>
</comment>
<dbReference type="Pfam" id="PF02348">
    <property type="entry name" value="CTP_transf_3"/>
    <property type="match status" value="1"/>
</dbReference>
<comment type="caution">
    <text evidence="8">The sequence shown here is derived from an EMBL/GenBank/DDBJ whole genome shotgun (WGS) entry which is preliminary data.</text>
</comment>
<dbReference type="InterPro" id="IPR023214">
    <property type="entry name" value="HAD_sf"/>
</dbReference>
<comment type="similarity">
    <text evidence="3">Belongs to the KdsC family.</text>
</comment>
<dbReference type="InterPro" id="IPR013785">
    <property type="entry name" value="Aldolase_TIM"/>
</dbReference>
<dbReference type="Pfam" id="PF08282">
    <property type="entry name" value="Hydrolase_3"/>
    <property type="match status" value="1"/>
</dbReference>
<reference evidence="8 9" key="1">
    <citation type="journal article" date="2019" name="Int. J. Syst. Evol. Microbiol.">
        <title>The Global Catalogue of Microorganisms (GCM) 10K type strain sequencing project: providing services to taxonomists for standard genome sequencing and annotation.</title>
        <authorList>
            <consortium name="The Broad Institute Genomics Platform"/>
            <consortium name="The Broad Institute Genome Sequencing Center for Infectious Disease"/>
            <person name="Wu L."/>
            <person name="Ma J."/>
        </authorList>
    </citation>
    <scope>NUCLEOTIDE SEQUENCE [LARGE SCALE GENOMIC DNA]</scope>
    <source>
        <strain evidence="8 9">JCM 15589</strain>
    </source>
</reference>
<dbReference type="InterPro" id="IPR051690">
    <property type="entry name" value="PseI-like"/>
</dbReference>
<evidence type="ECO:0000313" key="9">
    <source>
        <dbReference type="Proteomes" id="UP001501138"/>
    </source>
</evidence>
<dbReference type="CDD" id="cd02513">
    <property type="entry name" value="CMP-NeuAc_Synthase"/>
    <property type="match status" value="1"/>
</dbReference>
<dbReference type="SUPFAM" id="SSF56784">
    <property type="entry name" value="HAD-like"/>
    <property type="match status" value="1"/>
</dbReference>
<evidence type="ECO:0000259" key="7">
    <source>
        <dbReference type="Pfam" id="PF03102"/>
    </source>
</evidence>
<dbReference type="Proteomes" id="UP001501138">
    <property type="component" value="Unassembled WGS sequence"/>
</dbReference>
<dbReference type="SFLD" id="SFLDS00003">
    <property type="entry name" value="Haloacid_Dehalogenase"/>
    <property type="match status" value="1"/>
</dbReference>
<dbReference type="InterPro" id="IPR029044">
    <property type="entry name" value="Nucleotide-diphossugar_trans"/>
</dbReference>
<dbReference type="Gene3D" id="3.90.550.10">
    <property type="entry name" value="Spore Coat Polysaccharide Biosynthesis Protein SpsA, Chain A"/>
    <property type="match status" value="1"/>
</dbReference>
<evidence type="ECO:0000256" key="1">
    <source>
        <dbReference type="ARBA" id="ARBA00001862"/>
    </source>
</evidence>
<evidence type="ECO:0000256" key="5">
    <source>
        <dbReference type="ARBA" id="ARBA00012491"/>
    </source>
</evidence>
<dbReference type="InterPro" id="IPR036412">
    <property type="entry name" value="HAD-like_sf"/>
</dbReference>
<protein>
    <recommendedName>
        <fullName evidence="5">N-acylneuraminate cytidylyltransferase</fullName>
        <ecNumber evidence="5">2.7.7.43</ecNumber>
    </recommendedName>
</protein>
<comment type="pathway">
    <text evidence="2">Amino-sugar metabolism; N-acetylneuraminate metabolism.</text>
</comment>
<feature type="region of interest" description="Disordered" evidence="6">
    <location>
        <begin position="423"/>
        <end position="446"/>
    </location>
</feature>
<evidence type="ECO:0000313" key="8">
    <source>
        <dbReference type="EMBL" id="GAA1710259.1"/>
    </source>
</evidence>
<name>A0ABN2IRL0_9MICO</name>
<dbReference type="SFLD" id="SFLDG01136">
    <property type="entry name" value="C1.6:_Phosphoserine_Phosphatas"/>
    <property type="match status" value="1"/>
</dbReference>
<evidence type="ECO:0000256" key="6">
    <source>
        <dbReference type="SAM" id="MobiDB-lite"/>
    </source>
</evidence>
<dbReference type="Pfam" id="PF03102">
    <property type="entry name" value="NeuB"/>
    <property type="match status" value="1"/>
</dbReference>